<dbReference type="InterPro" id="IPR006171">
    <property type="entry name" value="TOPRIM_dom"/>
</dbReference>
<reference evidence="3" key="1">
    <citation type="submission" date="2016-12" db="EMBL/GenBank/DDBJ databases">
        <authorList>
            <person name="Brunel B."/>
        </authorList>
    </citation>
    <scope>NUCLEOTIDE SEQUENCE [LARGE SCALE GENOMIC DNA]</scope>
</reference>
<feature type="domain" description="Toprim" evidence="1">
    <location>
        <begin position="6"/>
        <end position="87"/>
    </location>
</feature>
<keyword evidence="3" id="KW-1185">Reference proteome</keyword>
<proteinExistence type="predicted"/>
<dbReference type="AlphaFoldDB" id="A0A2P9ABV9"/>
<evidence type="ECO:0000313" key="3">
    <source>
        <dbReference type="Proteomes" id="UP000245698"/>
    </source>
</evidence>
<accession>A0A2P9ABV9</accession>
<protein>
    <submittedName>
        <fullName evidence="2">Virulence-associated protein E</fullName>
    </submittedName>
</protein>
<organism evidence="2 3">
    <name type="scientific">Mesorhizobium delmotii</name>
    <dbReference type="NCBI Taxonomy" id="1631247"/>
    <lineage>
        <taxon>Bacteria</taxon>
        <taxon>Pseudomonadati</taxon>
        <taxon>Pseudomonadota</taxon>
        <taxon>Alphaproteobacteria</taxon>
        <taxon>Hyphomicrobiales</taxon>
        <taxon>Phyllobacteriaceae</taxon>
        <taxon>Mesorhizobium</taxon>
    </lineage>
</organism>
<dbReference type="EMBL" id="FUIG01000013">
    <property type="protein sequence ID" value="SJM28638.1"/>
    <property type="molecule type" value="Genomic_DNA"/>
</dbReference>
<evidence type="ECO:0000259" key="1">
    <source>
        <dbReference type="Pfam" id="PF13362"/>
    </source>
</evidence>
<gene>
    <name evidence="2" type="ORF">BQ8482_110568</name>
</gene>
<dbReference type="Proteomes" id="UP000245698">
    <property type="component" value="Unassembled WGS sequence"/>
</dbReference>
<sequence length="89" mass="9503">MGNFGMSPVWSTMTAGTLAGFPVLPGVECLSIFADNDRAKMQAGRLRQAGNEAARKCADTWAADGRESIIWTPPNIGTDFNDISRRAAA</sequence>
<evidence type="ECO:0000313" key="2">
    <source>
        <dbReference type="EMBL" id="SJM28638.1"/>
    </source>
</evidence>
<name>A0A2P9ABV9_9HYPH</name>
<dbReference type="Pfam" id="PF13362">
    <property type="entry name" value="Toprim_3"/>
    <property type="match status" value="1"/>
</dbReference>